<accession>A0A1C9I9Q6</accession>
<evidence type="ECO:0000256" key="6">
    <source>
        <dbReference type="ARBA" id="ARBA00023027"/>
    </source>
</evidence>
<evidence type="ECO:0000256" key="8">
    <source>
        <dbReference type="SAM" id="Phobius"/>
    </source>
</evidence>
<keyword evidence="5 8" id="KW-1133">Transmembrane helix</keyword>
<evidence type="ECO:0000256" key="3">
    <source>
        <dbReference type="ARBA" id="ARBA00022692"/>
    </source>
</evidence>
<dbReference type="HAMAP" id="MF_00445">
    <property type="entry name" value="NDH1_NuoN_1"/>
    <property type="match status" value="1"/>
</dbReference>
<sequence length="523" mass="57568">MFNLFLAVSPEIFIINATSILLIHGVVFSTSKRYDYPPLVSNVGWLGLLSVSRLGGQRALGCGESIFAHLFWNNLFRRDNFTYFCQILLLLSAAGTISMCFDSFEQERFDAFEFIVLIPLPTRSMLFMISAHDSIAMYLAIEPQSLCFYVIAASKRKSEFSTEAGSKYLILGAFSSGILLFGYDRTTTDICSMIYGSTGATHFDQLAKILTGYEITGARSSGIFMGILFIAVGFLFKITAVPFLYMWAPDIYEGSPTPVTAFLSIAPKISISANISRLSIYGSYGATLQQIFFFCSIASMILGALAAMAQTKVKRPLAHSSIGHVGYIRTGFSCGTIEGIQSLLIGIFIYALMTIDAFAIVSALRQTRVKYIADLGALAKTNPISAITFSITMFSYAGIPPLAGFCSKFYLFFAALGCGAYFLAPVGVVTSVIGCWAAGRFPRVSQFGGPKAVLRAPDTTLFYYIRLAKRMFFDTPRTWILYEPMDRNKSLLLAMTSSFITLFFLYPSPLFSVTHQMALSSYL</sequence>
<evidence type="ECO:0000259" key="9">
    <source>
        <dbReference type="Pfam" id="PF00361"/>
    </source>
</evidence>
<feature type="domain" description="NADH:quinone oxidoreductase/Mrp antiporter transmembrane" evidence="9">
    <location>
        <begin position="131"/>
        <end position="434"/>
    </location>
</feature>
<dbReference type="EMBL" id="KT894204">
    <property type="protein sequence ID" value="AOO95941.1"/>
    <property type="molecule type" value="Genomic_DNA"/>
</dbReference>
<dbReference type="GO" id="GO:0009536">
    <property type="term" value="C:plastid"/>
    <property type="evidence" value="ECO:0007669"/>
    <property type="project" value="UniProtKB-ARBA"/>
</dbReference>
<protein>
    <submittedName>
        <fullName evidence="10">NADH dehydrogenase subunit 2</fullName>
    </submittedName>
</protein>
<feature type="transmembrane region" description="Helical" evidence="8">
    <location>
        <begin position="343"/>
        <end position="364"/>
    </location>
</feature>
<dbReference type="GO" id="GO:0008137">
    <property type="term" value="F:NADH dehydrogenase (ubiquinone) activity"/>
    <property type="evidence" value="ECO:0007669"/>
    <property type="project" value="InterPro"/>
</dbReference>
<dbReference type="RefSeq" id="YP_009306103.1">
    <property type="nucleotide sequence ID" value="NC_031359.1"/>
</dbReference>
<geneLocation type="mitochondrion" evidence="10"/>
<reference evidence="10" key="1">
    <citation type="submission" date="2015-10" db="EMBL/GenBank/DDBJ databases">
        <title>Comparative analysis of the mitochondrial genomes of the two sexually incompatible cultivated jute species (Corchorus capsularis and C. olitorius).</title>
        <authorList>
            <person name="Basu T."/>
            <person name="Sarkar D."/>
            <person name="Satya P."/>
            <person name="Datta S."/>
            <person name="Karmakar P.G."/>
            <person name="Singh N.K."/>
        </authorList>
    </citation>
    <scope>NUCLEOTIDE SEQUENCE</scope>
    <source>
        <strain evidence="10">JRC-212</strain>
        <tissue evidence="10">Etiolated shoot</tissue>
    </source>
</reference>
<evidence type="ECO:0000256" key="5">
    <source>
        <dbReference type="ARBA" id="ARBA00022989"/>
    </source>
</evidence>
<proteinExistence type="inferred from homology"/>
<evidence type="ECO:0000313" key="10">
    <source>
        <dbReference type="EMBL" id="AOO95941.1"/>
    </source>
</evidence>
<feature type="transmembrane region" description="Helical" evidence="8">
    <location>
        <begin position="384"/>
        <end position="403"/>
    </location>
</feature>
<comment type="subcellular location">
    <subcellularLocation>
        <location evidence="1">Membrane</location>
        <topology evidence="1">Multi-pass membrane protein</topology>
    </subcellularLocation>
</comment>
<feature type="transmembrane region" description="Helical" evidence="8">
    <location>
        <begin position="291"/>
        <end position="309"/>
    </location>
</feature>
<name>A0A1C9I9Q6_COCAP</name>
<dbReference type="GO" id="GO:0016020">
    <property type="term" value="C:membrane"/>
    <property type="evidence" value="ECO:0007669"/>
    <property type="project" value="UniProtKB-SubCell"/>
</dbReference>
<evidence type="ECO:0000256" key="1">
    <source>
        <dbReference type="ARBA" id="ARBA00004141"/>
    </source>
</evidence>
<evidence type="ECO:0000256" key="2">
    <source>
        <dbReference type="ARBA" id="ARBA00022448"/>
    </source>
</evidence>
<gene>
    <name evidence="10" type="primary">nad2</name>
</gene>
<evidence type="ECO:0000256" key="7">
    <source>
        <dbReference type="ARBA" id="ARBA00023136"/>
    </source>
</evidence>
<evidence type="ECO:0000256" key="4">
    <source>
        <dbReference type="ARBA" id="ARBA00022967"/>
    </source>
</evidence>
<feature type="transmembrane region" description="Helical" evidence="8">
    <location>
        <begin position="409"/>
        <end position="437"/>
    </location>
</feature>
<keyword evidence="6" id="KW-0520">NAD</keyword>
<dbReference type="InterPro" id="IPR010096">
    <property type="entry name" value="NADH-Q_OxRdtase_suN/2"/>
</dbReference>
<dbReference type="PANTHER" id="PTHR22773">
    <property type="entry name" value="NADH DEHYDROGENASE"/>
    <property type="match status" value="1"/>
</dbReference>
<keyword evidence="10" id="KW-0496">Mitochondrion</keyword>
<dbReference type="InterPro" id="IPR001750">
    <property type="entry name" value="ND/Mrp_TM"/>
</dbReference>
<keyword evidence="2" id="KW-0813">Transport</keyword>
<dbReference type="AlphaFoldDB" id="A0A1C9I9Q6"/>
<keyword evidence="3 8" id="KW-0812">Transmembrane</keyword>
<feature type="transmembrane region" description="Helical" evidence="8">
    <location>
        <begin position="491"/>
        <end position="513"/>
    </location>
</feature>
<keyword evidence="4" id="KW-1278">Translocase</keyword>
<keyword evidence="7 8" id="KW-0472">Membrane</keyword>
<dbReference type="NCBIfam" id="TIGR01770">
    <property type="entry name" value="NDH_I_N"/>
    <property type="match status" value="1"/>
</dbReference>
<feature type="transmembrane region" description="Helical" evidence="8">
    <location>
        <begin position="223"/>
        <end position="245"/>
    </location>
</feature>
<feature type="transmembrane region" description="Helical" evidence="8">
    <location>
        <begin position="12"/>
        <end position="31"/>
    </location>
</feature>
<dbReference type="Pfam" id="PF00361">
    <property type="entry name" value="Proton_antipo_M"/>
    <property type="match status" value="1"/>
</dbReference>
<dbReference type="GeneID" id="29288290"/>
<organism evidence="10">
    <name type="scientific">Corchorus capsularis</name>
    <name type="common">Jute</name>
    <dbReference type="NCBI Taxonomy" id="210143"/>
    <lineage>
        <taxon>Eukaryota</taxon>
        <taxon>Viridiplantae</taxon>
        <taxon>Streptophyta</taxon>
        <taxon>Embryophyta</taxon>
        <taxon>Tracheophyta</taxon>
        <taxon>Spermatophyta</taxon>
        <taxon>Magnoliopsida</taxon>
        <taxon>eudicotyledons</taxon>
        <taxon>Gunneridae</taxon>
        <taxon>Pentapetalae</taxon>
        <taxon>rosids</taxon>
        <taxon>malvids</taxon>
        <taxon>Malvales</taxon>
        <taxon>Malvaceae</taxon>
        <taxon>Grewioideae</taxon>
        <taxon>Apeibeae</taxon>
        <taxon>Corchorus</taxon>
    </lineage>
</organism>
<dbReference type="GO" id="GO:0042773">
    <property type="term" value="P:ATP synthesis coupled electron transport"/>
    <property type="evidence" value="ECO:0007669"/>
    <property type="project" value="InterPro"/>
</dbReference>